<reference evidence="2" key="1">
    <citation type="journal article" date="2022" name="Mol. Ecol. Resour.">
        <title>The genomes of chicory, endive, great burdock and yacon provide insights into Asteraceae palaeo-polyploidization history and plant inulin production.</title>
        <authorList>
            <person name="Fan W."/>
            <person name="Wang S."/>
            <person name="Wang H."/>
            <person name="Wang A."/>
            <person name="Jiang F."/>
            <person name="Liu H."/>
            <person name="Zhao H."/>
            <person name="Xu D."/>
            <person name="Zhang Y."/>
        </authorList>
    </citation>
    <scope>NUCLEOTIDE SEQUENCE [LARGE SCALE GENOMIC DNA]</scope>
    <source>
        <strain evidence="2">cv. Punajuju</strain>
    </source>
</reference>
<name>A0ACB9BHQ5_CICIN</name>
<evidence type="ECO:0000313" key="2">
    <source>
        <dbReference type="Proteomes" id="UP001055811"/>
    </source>
</evidence>
<sequence>MINIVLDKYASVPLDLHKAQSKSVVGRALTDPFLFSGLSIRIVYSLHKSPYLNLVSLHFPAMFFDSDHRLSILKFM</sequence>
<dbReference type="Proteomes" id="UP001055811">
    <property type="component" value="Linkage Group LG06"/>
</dbReference>
<keyword evidence="2" id="KW-1185">Reference proteome</keyword>
<gene>
    <name evidence="1" type="ORF">L2E82_32513</name>
</gene>
<dbReference type="EMBL" id="CM042014">
    <property type="protein sequence ID" value="KAI3721500.1"/>
    <property type="molecule type" value="Genomic_DNA"/>
</dbReference>
<organism evidence="1 2">
    <name type="scientific">Cichorium intybus</name>
    <name type="common">Chicory</name>
    <dbReference type="NCBI Taxonomy" id="13427"/>
    <lineage>
        <taxon>Eukaryota</taxon>
        <taxon>Viridiplantae</taxon>
        <taxon>Streptophyta</taxon>
        <taxon>Embryophyta</taxon>
        <taxon>Tracheophyta</taxon>
        <taxon>Spermatophyta</taxon>
        <taxon>Magnoliopsida</taxon>
        <taxon>eudicotyledons</taxon>
        <taxon>Gunneridae</taxon>
        <taxon>Pentapetalae</taxon>
        <taxon>asterids</taxon>
        <taxon>campanulids</taxon>
        <taxon>Asterales</taxon>
        <taxon>Asteraceae</taxon>
        <taxon>Cichorioideae</taxon>
        <taxon>Cichorieae</taxon>
        <taxon>Cichoriinae</taxon>
        <taxon>Cichorium</taxon>
    </lineage>
</organism>
<reference evidence="1 2" key="2">
    <citation type="journal article" date="2022" name="Mol. Ecol. Resour.">
        <title>The genomes of chicory, endive, great burdock and yacon provide insights into Asteraceae paleo-polyploidization history and plant inulin production.</title>
        <authorList>
            <person name="Fan W."/>
            <person name="Wang S."/>
            <person name="Wang H."/>
            <person name="Wang A."/>
            <person name="Jiang F."/>
            <person name="Liu H."/>
            <person name="Zhao H."/>
            <person name="Xu D."/>
            <person name="Zhang Y."/>
        </authorList>
    </citation>
    <scope>NUCLEOTIDE SEQUENCE [LARGE SCALE GENOMIC DNA]</scope>
    <source>
        <strain evidence="2">cv. Punajuju</strain>
        <tissue evidence="1">Leaves</tissue>
    </source>
</reference>
<evidence type="ECO:0000313" key="1">
    <source>
        <dbReference type="EMBL" id="KAI3721500.1"/>
    </source>
</evidence>
<comment type="caution">
    <text evidence="1">The sequence shown here is derived from an EMBL/GenBank/DDBJ whole genome shotgun (WGS) entry which is preliminary data.</text>
</comment>
<proteinExistence type="predicted"/>
<accession>A0ACB9BHQ5</accession>
<protein>
    <submittedName>
        <fullName evidence="1">Uncharacterized protein</fullName>
    </submittedName>
</protein>